<evidence type="ECO:0000256" key="8">
    <source>
        <dbReference type="ARBA" id="ARBA00022432"/>
    </source>
</evidence>
<dbReference type="RefSeq" id="WP_014403380.1">
    <property type="nucleotide sequence ID" value="NC_017033.1"/>
</dbReference>
<dbReference type="CDD" id="cd00311">
    <property type="entry name" value="TIM"/>
    <property type="match status" value="1"/>
</dbReference>
<feature type="binding site" evidence="13">
    <location>
        <begin position="233"/>
        <end position="234"/>
    </location>
    <ligand>
        <name>substrate</name>
    </ligand>
</feature>
<dbReference type="Proteomes" id="UP000005234">
    <property type="component" value="Chromosome"/>
</dbReference>
<dbReference type="PROSITE" id="PS00171">
    <property type="entry name" value="TIM_1"/>
    <property type="match status" value="1"/>
</dbReference>
<dbReference type="STRING" id="767434.Fraau_1991"/>
<comment type="subcellular location">
    <subcellularLocation>
        <location evidence="13 14">Cytoplasm</location>
    </subcellularLocation>
</comment>
<comment type="pathway">
    <text evidence="2 13 14">Carbohydrate biosynthesis; gluconeogenesis.</text>
</comment>
<dbReference type="GO" id="GO:0004807">
    <property type="term" value="F:triose-phosphate isomerase activity"/>
    <property type="evidence" value="ECO:0007669"/>
    <property type="project" value="UniProtKB-UniRule"/>
</dbReference>
<dbReference type="GO" id="GO:0046166">
    <property type="term" value="P:glyceraldehyde-3-phosphate biosynthetic process"/>
    <property type="evidence" value="ECO:0007669"/>
    <property type="project" value="TreeGrafter"/>
</dbReference>
<dbReference type="AlphaFoldDB" id="H8L1W6"/>
<evidence type="ECO:0000313" key="15">
    <source>
        <dbReference type="EMBL" id="AFC86377.1"/>
    </source>
</evidence>
<evidence type="ECO:0000256" key="3">
    <source>
        <dbReference type="ARBA" id="ARBA00004939"/>
    </source>
</evidence>
<dbReference type="EMBL" id="CP003350">
    <property type="protein sequence ID" value="AFC86377.1"/>
    <property type="molecule type" value="Genomic_DNA"/>
</dbReference>
<proteinExistence type="inferred from homology"/>
<dbReference type="SUPFAM" id="SSF51351">
    <property type="entry name" value="Triosephosphate isomerase (TIM)"/>
    <property type="match status" value="1"/>
</dbReference>
<dbReference type="InterPro" id="IPR035990">
    <property type="entry name" value="TIM_sf"/>
</dbReference>
<feature type="binding site" evidence="13">
    <location>
        <position position="212"/>
    </location>
    <ligand>
        <name>substrate</name>
    </ligand>
</feature>
<sequence>MRKKLVAGNWKMHGSQALTRELCAATAAAKPQDVDVVVFPPSLYLREAVQVLAAGGAVGVGAQDVSIHAGEGAYTGEISAAMVADCGAGWAIVGHSERRADFRESDHDVGRKFSAARQAGLKPVLCVGETHADHVAGRTLEVIERQLAAVLDHNPIEAFVSAVIAYEPVWAIGSGLSATPEQAQQVHAFIRSQIRKKDANISPLTRLLYGGSVKAVNAAELFAQPDVDGGLVGGASLNAEEFASICQAAGRQDKR</sequence>
<gene>
    <name evidence="13" type="primary">tpiA</name>
    <name evidence="15" type="ordered locus">Fraau_1991</name>
</gene>
<feature type="binding site" evidence="13">
    <location>
        <position position="173"/>
    </location>
    <ligand>
        <name>substrate</name>
    </ligand>
</feature>
<organism evidence="15 16">
    <name type="scientific">Frateuria aurantia (strain ATCC 33424 / DSM 6220 / KCTC 2777 / LMG 1558 / NBRC 3245 / NCIMB 13370)</name>
    <name type="common">Acetobacter aurantius</name>
    <dbReference type="NCBI Taxonomy" id="767434"/>
    <lineage>
        <taxon>Bacteria</taxon>
        <taxon>Pseudomonadati</taxon>
        <taxon>Pseudomonadota</taxon>
        <taxon>Gammaproteobacteria</taxon>
        <taxon>Lysobacterales</taxon>
        <taxon>Rhodanobacteraceae</taxon>
        <taxon>Frateuria</taxon>
    </lineage>
</organism>
<dbReference type="PROSITE" id="PS51440">
    <property type="entry name" value="TIM_2"/>
    <property type="match status" value="1"/>
</dbReference>
<dbReference type="PANTHER" id="PTHR21139">
    <property type="entry name" value="TRIOSEPHOSPHATE ISOMERASE"/>
    <property type="match status" value="1"/>
</dbReference>
<dbReference type="OrthoDB" id="9809429at2"/>
<evidence type="ECO:0000256" key="12">
    <source>
        <dbReference type="ARBA" id="ARBA00055680"/>
    </source>
</evidence>
<dbReference type="InterPro" id="IPR020861">
    <property type="entry name" value="Triosephosphate_isomerase_AS"/>
</dbReference>
<comment type="similarity">
    <text evidence="4 13 14">Belongs to the triosephosphate isomerase family.</text>
</comment>
<keyword evidence="9 13" id="KW-0963">Cytoplasm</keyword>
<comment type="catalytic activity">
    <reaction evidence="1 13 14">
        <text>D-glyceraldehyde 3-phosphate = dihydroxyacetone phosphate</text>
        <dbReference type="Rhea" id="RHEA:18585"/>
        <dbReference type="ChEBI" id="CHEBI:57642"/>
        <dbReference type="ChEBI" id="CHEBI:59776"/>
        <dbReference type="EC" id="5.3.1.1"/>
    </reaction>
</comment>
<dbReference type="UniPathway" id="UPA00138"/>
<comment type="function">
    <text evidence="12 13">Involved in the gluconeogenesis. Catalyzes stereospecifically the conversion of dihydroxyacetone phosphate (DHAP) to D-glyceraldehyde-3-phosphate (G3P).</text>
</comment>
<dbReference type="Gene3D" id="3.20.20.70">
    <property type="entry name" value="Aldolase class I"/>
    <property type="match status" value="1"/>
</dbReference>
<evidence type="ECO:0000256" key="5">
    <source>
        <dbReference type="ARBA" id="ARBA00011738"/>
    </source>
</evidence>
<dbReference type="eggNOG" id="COG0149">
    <property type="taxonomic scope" value="Bacteria"/>
</dbReference>
<keyword evidence="8 13" id="KW-0312">Gluconeogenesis</keyword>
<accession>H8L1W6</accession>
<dbReference type="InterPro" id="IPR022896">
    <property type="entry name" value="TrioseP_Isoase_bac/euk"/>
</dbReference>
<dbReference type="GO" id="GO:0006096">
    <property type="term" value="P:glycolytic process"/>
    <property type="evidence" value="ECO:0007669"/>
    <property type="project" value="UniProtKB-UniRule"/>
</dbReference>
<dbReference type="GO" id="GO:0019563">
    <property type="term" value="P:glycerol catabolic process"/>
    <property type="evidence" value="ECO:0007669"/>
    <property type="project" value="TreeGrafter"/>
</dbReference>
<evidence type="ECO:0000256" key="10">
    <source>
        <dbReference type="ARBA" id="ARBA00023152"/>
    </source>
</evidence>
<dbReference type="EC" id="5.3.1.1" evidence="6 13"/>
<evidence type="ECO:0000256" key="4">
    <source>
        <dbReference type="ARBA" id="ARBA00007422"/>
    </source>
</evidence>
<evidence type="ECO:0000256" key="1">
    <source>
        <dbReference type="ARBA" id="ARBA00000474"/>
    </source>
</evidence>
<keyword evidence="16" id="KW-1185">Reference proteome</keyword>
<evidence type="ECO:0000256" key="13">
    <source>
        <dbReference type="HAMAP-Rule" id="MF_00147"/>
    </source>
</evidence>
<dbReference type="PANTHER" id="PTHR21139:SF42">
    <property type="entry name" value="TRIOSEPHOSPHATE ISOMERASE"/>
    <property type="match status" value="1"/>
</dbReference>
<feature type="active site" description="Proton acceptor" evidence="13">
    <location>
        <position position="167"/>
    </location>
</feature>
<comment type="subunit">
    <text evidence="5 13 14">Homodimer.</text>
</comment>
<evidence type="ECO:0000313" key="16">
    <source>
        <dbReference type="Proteomes" id="UP000005234"/>
    </source>
</evidence>
<dbReference type="UniPathway" id="UPA00109">
    <property type="reaction ID" value="UER00189"/>
</dbReference>
<feature type="binding site" evidence="13">
    <location>
        <begin position="9"/>
        <end position="11"/>
    </location>
    <ligand>
        <name>substrate</name>
    </ligand>
</feature>
<evidence type="ECO:0000256" key="11">
    <source>
        <dbReference type="ARBA" id="ARBA00023235"/>
    </source>
</evidence>
<name>H8L1W6_FRAAD</name>
<evidence type="ECO:0000256" key="2">
    <source>
        <dbReference type="ARBA" id="ARBA00004742"/>
    </source>
</evidence>
<dbReference type="InterPro" id="IPR000652">
    <property type="entry name" value="Triosephosphate_isomerase"/>
</dbReference>
<comment type="pathway">
    <text evidence="13 14">Carbohydrate degradation; glycolysis; D-glyceraldehyde 3-phosphate from glycerone phosphate: step 1/1.</text>
</comment>
<dbReference type="GO" id="GO:0006094">
    <property type="term" value="P:gluconeogenesis"/>
    <property type="evidence" value="ECO:0007669"/>
    <property type="project" value="UniProtKB-UniRule"/>
</dbReference>
<feature type="active site" description="Electrophile" evidence="13">
    <location>
        <position position="95"/>
    </location>
</feature>
<dbReference type="FunFam" id="3.20.20.70:FF:000020">
    <property type="entry name" value="Triosephosphate isomerase"/>
    <property type="match status" value="1"/>
</dbReference>
<keyword evidence="10 13" id="KW-0324">Glycolysis</keyword>
<keyword evidence="11 13" id="KW-0413">Isomerase</keyword>
<evidence type="ECO:0000256" key="7">
    <source>
        <dbReference type="ARBA" id="ARBA00019397"/>
    </source>
</evidence>
<evidence type="ECO:0000256" key="14">
    <source>
        <dbReference type="RuleBase" id="RU363013"/>
    </source>
</evidence>
<dbReference type="HOGENOM" id="CLU_024251_2_1_6"/>
<dbReference type="InterPro" id="IPR013785">
    <property type="entry name" value="Aldolase_TIM"/>
</dbReference>
<dbReference type="NCBIfam" id="TIGR00419">
    <property type="entry name" value="tim"/>
    <property type="match status" value="1"/>
</dbReference>
<reference evidence="15" key="1">
    <citation type="submission" date="2012-02" db="EMBL/GenBank/DDBJ databases">
        <title>The complete genome of Frateuria aurantia DSM 6220.</title>
        <authorList>
            <consortium name="US DOE Joint Genome Institute (JGI-PGF)"/>
            <person name="Lucas S."/>
            <person name="Copeland A."/>
            <person name="Lapidus A."/>
            <person name="Glavina del Rio T."/>
            <person name="Dalin E."/>
            <person name="Tice H."/>
            <person name="Bruce D."/>
            <person name="Goodwin L."/>
            <person name="Pitluck S."/>
            <person name="Peters L."/>
            <person name="Ovchinnikova G."/>
            <person name="Teshima H."/>
            <person name="Kyrpides N."/>
            <person name="Mavromatis K."/>
            <person name="Ivanova N."/>
            <person name="Brettin T."/>
            <person name="Detter J.C."/>
            <person name="Han C."/>
            <person name="Larimer F."/>
            <person name="Land M."/>
            <person name="Hauser L."/>
            <person name="Markowitz V."/>
            <person name="Cheng J.-F."/>
            <person name="Hugenholtz P."/>
            <person name="Woyke T."/>
            <person name="Wu D."/>
            <person name="Brambilla E."/>
            <person name="Klenk H.-P."/>
            <person name="Eisen J.A."/>
        </authorList>
    </citation>
    <scope>NUCLEOTIDE SEQUENCE</scope>
    <source>
        <strain evidence="15">DSM 6220</strain>
    </source>
</reference>
<evidence type="ECO:0000256" key="6">
    <source>
        <dbReference type="ARBA" id="ARBA00011940"/>
    </source>
</evidence>
<dbReference type="GO" id="GO:0005829">
    <property type="term" value="C:cytosol"/>
    <property type="evidence" value="ECO:0007669"/>
    <property type="project" value="TreeGrafter"/>
</dbReference>
<dbReference type="KEGG" id="fau:Fraau_1991"/>
<dbReference type="Pfam" id="PF00121">
    <property type="entry name" value="TIM"/>
    <property type="match status" value="1"/>
</dbReference>
<dbReference type="HAMAP" id="MF_00147_B">
    <property type="entry name" value="TIM_B"/>
    <property type="match status" value="1"/>
</dbReference>
<evidence type="ECO:0000256" key="9">
    <source>
        <dbReference type="ARBA" id="ARBA00022490"/>
    </source>
</evidence>
<protein>
    <recommendedName>
        <fullName evidence="7 13">Triosephosphate isomerase</fullName>
        <shortName evidence="13">TIM</shortName>
        <shortName evidence="13">TPI</shortName>
        <ecNumber evidence="6 13">5.3.1.1</ecNumber>
    </recommendedName>
    <alternativeName>
        <fullName evidence="13">Triose-phosphate isomerase</fullName>
    </alternativeName>
</protein>
<comment type="pathway">
    <text evidence="3">Carbohydrate metabolism; erythritol degradation.</text>
</comment>